<feature type="region of interest" description="Disordered" evidence="1">
    <location>
        <begin position="1"/>
        <end position="37"/>
    </location>
</feature>
<reference evidence="3 4" key="3">
    <citation type="submission" date="2019-12" db="UniProtKB">
        <authorList>
            <consortium name="WormBaseParasite"/>
        </authorList>
    </citation>
    <scope>IDENTIFICATION</scope>
</reference>
<keyword evidence="2" id="KW-1185">Reference proteome</keyword>
<reference evidence="2" key="1">
    <citation type="submission" date="2013-11" db="EMBL/GenBank/DDBJ databases">
        <authorList>
            <person name="Aslett M."/>
        </authorList>
    </citation>
    <scope>NUCLEOTIDE SEQUENCE [LARGE SCALE GENOMIC DNA]</scope>
    <source>
        <strain evidence="2">Edinburgh</strain>
    </source>
</reference>
<protein>
    <submittedName>
        <fullName evidence="3 4">Uncharacterized protein</fullName>
    </submittedName>
</protein>
<evidence type="ECO:0000256" key="1">
    <source>
        <dbReference type="SAM" id="MobiDB-lite"/>
    </source>
</evidence>
<dbReference type="AlphaFoldDB" id="A0A5S6QST9"/>
<evidence type="ECO:0000313" key="2">
    <source>
        <dbReference type="Proteomes" id="UP000046395"/>
    </source>
</evidence>
<reference evidence="2" key="2">
    <citation type="submission" date="2014-03" db="EMBL/GenBank/DDBJ databases">
        <title>The whipworm genome and dual-species transcriptomics of an intimate host-pathogen interaction.</title>
        <authorList>
            <person name="Foth B.J."/>
            <person name="Tsai I.J."/>
            <person name="Reid A.J."/>
            <person name="Bancroft A.J."/>
            <person name="Nichol S."/>
            <person name="Tracey A."/>
            <person name="Holroyd N."/>
            <person name="Cotton J.A."/>
            <person name="Stanley E.J."/>
            <person name="Zarowiecki M."/>
            <person name="Liu J.Z."/>
            <person name="Huckvale T."/>
            <person name="Cooper P.J."/>
            <person name="Grencis R.K."/>
            <person name="Berriman M."/>
        </authorList>
    </citation>
    <scope>NUCLEOTIDE SEQUENCE [LARGE SCALE GENOMIC DNA]</scope>
    <source>
        <strain evidence="2">Edinburgh</strain>
    </source>
</reference>
<dbReference type="WBParaSite" id="TMUE_2000010436.1">
    <property type="protein sequence ID" value="TMUE_2000010436.1"/>
    <property type="gene ID" value="WBGene00301001"/>
</dbReference>
<evidence type="ECO:0000313" key="4">
    <source>
        <dbReference type="WBParaSite" id="TMUE_2000010436.1"/>
    </source>
</evidence>
<evidence type="ECO:0000313" key="3">
    <source>
        <dbReference type="WBParaSite" id="TMUE_0000002378.1"/>
    </source>
</evidence>
<dbReference type="Proteomes" id="UP000046395">
    <property type="component" value="Unassembled WGS sequence"/>
</dbReference>
<proteinExistence type="predicted"/>
<accession>A0A5S6QST9</accession>
<organism evidence="2 4">
    <name type="scientific">Trichuris muris</name>
    <name type="common">Mouse whipworm</name>
    <dbReference type="NCBI Taxonomy" id="70415"/>
    <lineage>
        <taxon>Eukaryota</taxon>
        <taxon>Metazoa</taxon>
        <taxon>Ecdysozoa</taxon>
        <taxon>Nematoda</taxon>
        <taxon>Enoplea</taxon>
        <taxon>Dorylaimia</taxon>
        <taxon>Trichinellida</taxon>
        <taxon>Trichuridae</taxon>
        <taxon>Trichuris</taxon>
    </lineage>
</organism>
<name>A0A5S6QST9_TRIMR</name>
<dbReference type="WBParaSite" id="TMUE_0000002378.1">
    <property type="protein sequence ID" value="TMUE_0000002378.1"/>
    <property type="gene ID" value="WBGene00298222"/>
</dbReference>
<sequence length="189" mass="21184">MEAIAELQSKQEKTGEQSLDSPLKKLPRKASHQCTTRRSTIYRGRRSSSVKVGVIGGPPNMQQVLAESFPEIAAKIERLEAYRTCLRKERESAAKFVANVQAEHDASLKDLQEPSQFDVSSLTLSEKSILQGTADYQSIWQALARYRQATRSLADMFRQLAHKQAVLLDQQLRASRAELQAALERRTAG</sequence>